<dbReference type="AlphaFoldDB" id="A0A5E4SH76"/>
<evidence type="ECO:0000256" key="8">
    <source>
        <dbReference type="SAM" id="MobiDB-lite"/>
    </source>
</evidence>
<keyword evidence="6 7" id="KW-0998">Cell outer membrane</keyword>
<dbReference type="InterPro" id="IPR028351">
    <property type="entry name" value="CyaE"/>
</dbReference>
<dbReference type="Gene3D" id="1.20.1600.10">
    <property type="entry name" value="Outer membrane efflux proteins (OEP)"/>
    <property type="match status" value="1"/>
</dbReference>
<comment type="function">
    <text evidence="7">CyaE is necessary for transport of calmodulin-sensitive adenylate cyclase-hemolysin (cyclolysin).</text>
</comment>
<organism evidence="9 10">
    <name type="scientific">Pandoraea morbifera</name>
    <dbReference type="NCBI Taxonomy" id="2508300"/>
    <lineage>
        <taxon>Bacteria</taxon>
        <taxon>Pseudomonadati</taxon>
        <taxon>Pseudomonadota</taxon>
        <taxon>Betaproteobacteria</taxon>
        <taxon>Burkholderiales</taxon>
        <taxon>Burkholderiaceae</taxon>
        <taxon>Pandoraea</taxon>
    </lineage>
</organism>
<sequence>MRRRLRTGTGTERGPSYYGVRGGRCPLVAAAFTLLPGLAFAWGWNDPLHAMAPPPPPPPPPTFEVRAGTPPASHSQIDVPNIPSRPPATGTPLTLEDVVVMALASDPRTRHSWAEVRARQARLGVARSAYLPSVNATGSLARVDQRVTYDDSPEFNSSLNSRSTDIALNLTWVLYDFGQRSAAVARDQALVDAAISSRDSRWQTVFLDAVRAYYDAQARRGVLRSAREAERIARESFDAASARLDAGVGARADKLQAQTTWSRMRLATRQADSAARLALGELALVIGLPADTDLTLSALPPARATQRDDLPPIGPMLDQALAQHPDIAAAQAELDAARAHVDVVRRQGRPTVSFVAWADRGDTPITQVTTRQVINNRSVGVQITIPLFEGFSREYRVADALAEVEKRAQTLHLVRRRIAADVWRHYEVLSSSMQTLRLSDSLLASARETTDVALGRYKAGVGTFLELLTAQNELTDAEQQHIAAYIAWQTARLQLAADIGRLTVDDARP</sequence>
<dbReference type="GO" id="GO:0031640">
    <property type="term" value="P:killing of cells of another organism"/>
    <property type="evidence" value="ECO:0007669"/>
    <property type="project" value="UniProtKB-KW"/>
</dbReference>
<protein>
    <recommendedName>
        <fullName evidence="7">Protein CyaE</fullName>
    </recommendedName>
</protein>
<dbReference type="PANTHER" id="PTHR30026">
    <property type="entry name" value="OUTER MEMBRANE PROTEIN TOLC"/>
    <property type="match status" value="1"/>
</dbReference>
<dbReference type="RefSeq" id="WP_174970825.1">
    <property type="nucleotide sequence ID" value="NZ_CABPSD010000002.1"/>
</dbReference>
<evidence type="ECO:0000313" key="9">
    <source>
        <dbReference type="EMBL" id="VVD73548.1"/>
    </source>
</evidence>
<keyword evidence="7" id="KW-0204">Cytolysis</keyword>
<dbReference type="EMBL" id="CABPSD010000002">
    <property type="protein sequence ID" value="VVD73548.1"/>
    <property type="molecule type" value="Genomic_DNA"/>
</dbReference>
<dbReference type="GO" id="GO:0015288">
    <property type="term" value="F:porin activity"/>
    <property type="evidence" value="ECO:0007669"/>
    <property type="project" value="TreeGrafter"/>
</dbReference>
<keyword evidence="3" id="KW-1134">Transmembrane beta strand</keyword>
<evidence type="ECO:0000256" key="1">
    <source>
        <dbReference type="ARBA" id="ARBA00007613"/>
    </source>
</evidence>
<evidence type="ECO:0000313" key="10">
    <source>
        <dbReference type="Proteomes" id="UP000368474"/>
    </source>
</evidence>
<name>A0A5E4SH76_9BURK</name>
<evidence type="ECO:0000256" key="2">
    <source>
        <dbReference type="ARBA" id="ARBA00022448"/>
    </source>
</evidence>
<dbReference type="PIRSF" id="PIRSF001892">
    <property type="entry name" value="CyaE"/>
    <property type="match status" value="1"/>
</dbReference>
<evidence type="ECO:0000256" key="4">
    <source>
        <dbReference type="ARBA" id="ARBA00022692"/>
    </source>
</evidence>
<reference evidence="9 10" key="1">
    <citation type="submission" date="2019-08" db="EMBL/GenBank/DDBJ databases">
        <authorList>
            <person name="Peeters C."/>
        </authorList>
    </citation>
    <scope>NUCLEOTIDE SEQUENCE [LARGE SCALE GENOMIC DNA]</scope>
    <source>
        <strain evidence="9 10">LMG 31116</strain>
    </source>
</reference>
<keyword evidence="10" id="KW-1185">Reference proteome</keyword>
<dbReference type="Proteomes" id="UP000368474">
    <property type="component" value="Unassembled WGS sequence"/>
</dbReference>
<accession>A0A5E4SH76</accession>
<feature type="compositionally biased region" description="Pro residues" evidence="8">
    <location>
        <begin position="52"/>
        <end position="62"/>
    </location>
</feature>
<evidence type="ECO:0000256" key="5">
    <source>
        <dbReference type="ARBA" id="ARBA00023136"/>
    </source>
</evidence>
<dbReference type="InterPro" id="IPR003423">
    <property type="entry name" value="OMP_efflux"/>
</dbReference>
<gene>
    <name evidence="9" type="ORF">PMO31116_00711</name>
</gene>
<dbReference type="GO" id="GO:0009279">
    <property type="term" value="C:cell outer membrane"/>
    <property type="evidence" value="ECO:0007669"/>
    <property type="project" value="UniProtKB-SubCell"/>
</dbReference>
<evidence type="ECO:0000256" key="7">
    <source>
        <dbReference type="PIRNR" id="PIRNR001892"/>
    </source>
</evidence>
<keyword evidence="5 7" id="KW-0472">Membrane</keyword>
<comment type="similarity">
    <text evidence="1 7">Belongs to the outer membrane factor (OMF) (TC 1.B.17) family.</text>
</comment>
<evidence type="ECO:0000256" key="6">
    <source>
        <dbReference type="ARBA" id="ARBA00023237"/>
    </source>
</evidence>
<dbReference type="SUPFAM" id="SSF56954">
    <property type="entry name" value="Outer membrane efflux proteins (OEP)"/>
    <property type="match status" value="1"/>
</dbReference>
<dbReference type="PANTHER" id="PTHR30026:SF20">
    <property type="entry name" value="OUTER MEMBRANE PROTEIN TOLC"/>
    <property type="match status" value="1"/>
</dbReference>
<evidence type="ECO:0000256" key="3">
    <source>
        <dbReference type="ARBA" id="ARBA00022452"/>
    </source>
</evidence>
<dbReference type="InterPro" id="IPR051906">
    <property type="entry name" value="TolC-like"/>
</dbReference>
<keyword evidence="7" id="KW-0354">Hemolysis</keyword>
<dbReference type="GO" id="GO:1990281">
    <property type="term" value="C:efflux pump complex"/>
    <property type="evidence" value="ECO:0007669"/>
    <property type="project" value="TreeGrafter"/>
</dbReference>
<feature type="region of interest" description="Disordered" evidence="8">
    <location>
        <begin position="52"/>
        <end position="90"/>
    </location>
</feature>
<keyword evidence="2 7" id="KW-0813">Transport</keyword>
<comment type="subcellular location">
    <subcellularLocation>
        <location evidence="7">Cell outer membrane</location>
        <topology evidence="7">Peripheral membrane protein</topology>
    </subcellularLocation>
</comment>
<dbReference type="Pfam" id="PF02321">
    <property type="entry name" value="OEP"/>
    <property type="match status" value="2"/>
</dbReference>
<proteinExistence type="inferred from homology"/>
<dbReference type="GO" id="GO:0015562">
    <property type="term" value="F:efflux transmembrane transporter activity"/>
    <property type="evidence" value="ECO:0007669"/>
    <property type="project" value="InterPro"/>
</dbReference>
<keyword evidence="4" id="KW-0812">Transmembrane</keyword>